<dbReference type="PANTHER" id="PTHR38459:SF1">
    <property type="entry name" value="PROPHAGE BACTOPRENOL-LINKED GLUCOSE TRANSLOCASE HOMOLOG"/>
    <property type="match status" value="1"/>
</dbReference>
<feature type="transmembrane region" description="Helical" evidence="6">
    <location>
        <begin position="102"/>
        <end position="123"/>
    </location>
</feature>
<gene>
    <name evidence="8" type="ORF">ACFQ38_15815</name>
</gene>
<feature type="transmembrane region" description="Helical" evidence="6">
    <location>
        <begin position="39"/>
        <end position="62"/>
    </location>
</feature>
<feature type="domain" description="GtrA/DPMS transmembrane" evidence="7">
    <location>
        <begin position="11"/>
        <end position="119"/>
    </location>
</feature>
<reference evidence="9" key="1">
    <citation type="journal article" date="2019" name="Int. J. Syst. Evol. Microbiol.">
        <title>The Global Catalogue of Microorganisms (GCM) 10K type strain sequencing project: providing services to taxonomists for standard genome sequencing and annotation.</title>
        <authorList>
            <consortium name="The Broad Institute Genomics Platform"/>
            <consortium name="The Broad Institute Genome Sequencing Center for Infectious Disease"/>
            <person name="Wu L."/>
            <person name="Ma J."/>
        </authorList>
    </citation>
    <scope>NUCLEOTIDE SEQUENCE [LARGE SCALE GENOMIC DNA]</scope>
    <source>
        <strain evidence="9">CCUG 53915</strain>
    </source>
</reference>
<keyword evidence="4 6" id="KW-1133">Transmembrane helix</keyword>
<name>A0ABW3U4P3_9BACL</name>
<feature type="transmembrane region" description="Helical" evidence="6">
    <location>
        <begin position="74"/>
        <end position="96"/>
    </location>
</feature>
<keyword evidence="9" id="KW-1185">Reference proteome</keyword>
<feature type="transmembrane region" description="Helical" evidence="6">
    <location>
        <begin position="12"/>
        <end position="33"/>
    </location>
</feature>
<keyword evidence="3 6" id="KW-0812">Transmembrane</keyword>
<protein>
    <submittedName>
        <fullName evidence="8">GtrA family protein</fullName>
    </submittedName>
</protein>
<dbReference type="Pfam" id="PF04138">
    <property type="entry name" value="GtrA_DPMS_TM"/>
    <property type="match status" value="1"/>
</dbReference>
<comment type="caution">
    <text evidence="8">The sequence shown here is derived from an EMBL/GenBank/DDBJ whole genome shotgun (WGS) entry which is preliminary data.</text>
</comment>
<evidence type="ECO:0000256" key="2">
    <source>
        <dbReference type="ARBA" id="ARBA00009399"/>
    </source>
</evidence>
<dbReference type="EMBL" id="JBHTLT010000126">
    <property type="protein sequence ID" value="MFD1206562.1"/>
    <property type="molecule type" value="Genomic_DNA"/>
</dbReference>
<evidence type="ECO:0000256" key="3">
    <source>
        <dbReference type="ARBA" id="ARBA00022692"/>
    </source>
</evidence>
<comment type="similarity">
    <text evidence="2">Belongs to the GtrA family.</text>
</comment>
<evidence type="ECO:0000256" key="5">
    <source>
        <dbReference type="ARBA" id="ARBA00023136"/>
    </source>
</evidence>
<proteinExistence type="inferred from homology"/>
<evidence type="ECO:0000313" key="9">
    <source>
        <dbReference type="Proteomes" id="UP001597231"/>
    </source>
</evidence>
<dbReference type="PANTHER" id="PTHR38459">
    <property type="entry name" value="PROPHAGE BACTOPRENOL-LINKED GLUCOSE TRANSLOCASE HOMOLOG"/>
    <property type="match status" value="1"/>
</dbReference>
<evidence type="ECO:0000256" key="6">
    <source>
        <dbReference type="SAM" id="Phobius"/>
    </source>
</evidence>
<accession>A0ABW3U4P3</accession>
<evidence type="ECO:0000256" key="1">
    <source>
        <dbReference type="ARBA" id="ARBA00004141"/>
    </source>
</evidence>
<comment type="subcellular location">
    <subcellularLocation>
        <location evidence="1">Membrane</location>
        <topology evidence="1">Multi-pass membrane protein</topology>
    </subcellularLocation>
</comment>
<keyword evidence="5 6" id="KW-0472">Membrane</keyword>
<dbReference type="Proteomes" id="UP001597231">
    <property type="component" value="Unassembled WGS sequence"/>
</dbReference>
<evidence type="ECO:0000313" key="8">
    <source>
        <dbReference type="EMBL" id="MFD1206562.1"/>
    </source>
</evidence>
<evidence type="ECO:0000259" key="7">
    <source>
        <dbReference type="Pfam" id="PF04138"/>
    </source>
</evidence>
<dbReference type="InterPro" id="IPR051401">
    <property type="entry name" value="GtrA_CellWall_Glycosyl"/>
</dbReference>
<evidence type="ECO:0000256" key="4">
    <source>
        <dbReference type="ARBA" id="ARBA00022989"/>
    </source>
</evidence>
<dbReference type="RefSeq" id="WP_336824592.1">
    <property type="nucleotide sequence ID" value="NZ_JBHTLT010000126.1"/>
</dbReference>
<organism evidence="8 9">
    <name type="scientific">Sporosarcina contaminans</name>
    <dbReference type="NCBI Taxonomy" id="633403"/>
    <lineage>
        <taxon>Bacteria</taxon>
        <taxon>Bacillati</taxon>
        <taxon>Bacillota</taxon>
        <taxon>Bacilli</taxon>
        <taxon>Bacillales</taxon>
        <taxon>Caryophanaceae</taxon>
        <taxon>Sporosarcina</taxon>
    </lineage>
</organism>
<dbReference type="InterPro" id="IPR007267">
    <property type="entry name" value="GtrA_DPMS_TM"/>
</dbReference>
<sequence length="126" mass="14448">MRRFIDHEFYKFMMVGIVNTGLYYGLYLAGLHIAIFPYIIAHSLAVVISMGASFFLNCYVTYQVKPTWKKLVRFPLTQFVNIFVTFILLFMLVEWFGMNDSIAPIAALFVTVPITFVVTGKVLKTS</sequence>